<gene>
    <name evidence="1" type="ORF">GCM10009851_22620</name>
</gene>
<name>A0ABP5QIR2_9MICO</name>
<dbReference type="Proteomes" id="UP001500929">
    <property type="component" value="Unassembled WGS sequence"/>
</dbReference>
<organism evidence="1 2">
    <name type="scientific">Herbiconiux moechotypicola</name>
    <dbReference type="NCBI Taxonomy" id="637393"/>
    <lineage>
        <taxon>Bacteria</taxon>
        <taxon>Bacillati</taxon>
        <taxon>Actinomycetota</taxon>
        <taxon>Actinomycetes</taxon>
        <taxon>Micrococcales</taxon>
        <taxon>Microbacteriaceae</taxon>
        <taxon>Herbiconiux</taxon>
    </lineage>
</organism>
<dbReference type="EMBL" id="BAAAQY010000006">
    <property type="protein sequence ID" value="GAA2237082.1"/>
    <property type="molecule type" value="Genomic_DNA"/>
</dbReference>
<dbReference type="RefSeq" id="WP_259479734.1">
    <property type="nucleotide sequence ID" value="NZ_BAAAQY010000006.1"/>
</dbReference>
<proteinExistence type="predicted"/>
<comment type="caution">
    <text evidence="1">The sequence shown here is derived from an EMBL/GenBank/DDBJ whole genome shotgun (WGS) entry which is preliminary data.</text>
</comment>
<accession>A0ABP5QIR2</accession>
<reference evidence="2" key="1">
    <citation type="journal article" date="2019" name="Int. J. Syst. Evol. Microbiol.">
        <title>The Global Catalogue of Microorganisms (GCM) 10K type strain sequencing project: providing services to taxonomists for standard genome sequencing and annotation.</title>
        <authorList>
            <consortium name="The Broad Institute Genomics Platform"/>
            <consortium name="The Broad Institute Genome Sequencing Center for Infectious Disease"/>
            <person name="Wu L."/>
            <person name="Ma J."/>
        </authorList>
    </citation>
    <scope>NUCLEOTIDE SEQUENCE [LARGE SCALE GENOMIC DNA]</scope>
    <source>
        <strain evidence="2">JCM 16117</strain>
    </source>
</reference>
<protein>
    <submittedName>
        <fullName evidence="1">Uncharacterized protein</fullName>
    </submittedName>
</protein>
<keyword evidence="2" id="KW-1185">Reference proteome</keyword>
<sequence>MRSPSSTVVVLAGAVTDAVVGELGRLPNVQALRLTGEGAPPVREVLGAASRPFLVHDLDPLAAVARAWSGYFDDPSTAGVLRVEVASALSAFAAGESVLPDYYLVLGAETLEPRAAAWWLGVLAATAPARVVPVAATTAAVRQALATLPAGRGWPDPAGWLPELHLRVPDHAGLVGPGGVTSLAR</sequence>
<evidence type="ECO:0000313" key="1">
    <source>
        <dbReference type="EMBL" id="GAA2237082.1"/>
    </source>
</evidence>
<evidence type="ECO:0000313" key="2">
    <source>
        <dbReference type="Proteomes" id="UP001500929"/>
    </source>
</evidence>